<comment type="catalytic activity">
    <reaction evidence="14">
        <text>L-threonyl-[protein] + ATP = O-phospho-L-threonyl-[protein] + ADP + H(+)</text>
        <dbReference type="Rhea" id="RHEA:46608"/>
        <dbReference type="Rhea" id="RHEA-COMP:11060"/>
        <dbReference type="Rhea" id="RHEA-COMP:11605"/>
        <dbReference type="ChEBI" id="CHEBI:15378"/>
        <dbReference type="ChEBI" id="CHEBI:30013"/>
        <dbReference type="ChEBI" id="CHEBI:30616"/>
        <dbReference type="ChEBI" id="CHEBI:61977"/>
        <dbReference type="ChEBI" id="CHEBI:456216"/>
        <dbReference type="EC" id="2.7.11.1"/>
    </reaction>
</comment>
<evidence type="ECO:0000256" key="11">
    <source>
        <dbReference type="ARBA" id="ARBA00022842"/>
    </source>
</evidence>
<keyword evidence="3 16" id="KW-0728">SH3 domain</keyword>
<dbReference type="PRINTS" id="PR00109">
    <property type="entry name" value="TYRKINASE"/>
</dbReference>
<dbReference type="GO" id="GO:0004674">
    <property type="term" value="F:protein serine/threonine kinase activity"/>
    <property type="evidence" value="ECO:0007669"/>
    <property type="project" value="UniProtKB-KW"/>
</dbReference>
<keyword evidence="11" id="KW-0460">Magnesium</keyword>
<evidence type="ECO:0000259" key="21">
    <source>
        <dbReference type="PROSITE" id="PS50030"/>
    </source>
</evidence>
<feature type="region of interest" description="Disordered" evidence="18">
    <location>
        <begin position="908"/>
        <end position="952"/>
    </location>
</feature>
<dbReference type="PANTHER" id="PTHR24418">
    <property type="entry name" value="TYROSINE-PROTEIN KINASE"/>
    <property type="match status" value="1"/>
</dbReference>
<feature type="region of interest" description="Disordered" evidence="18">
    <location>
        <begin position="640"/>
        <end position="682"/>
    </location>
</feature>
<dbReference type="InterPro" id="IPR011009">
    <property type="entry name" value="Kinase-like_dom_sf"/>
</dbReference>
<reference evidence="22" key="1">
    <citation type="submission" date="2022-11" db="UniProtKB">
        <authorList>
            <consortium name="EnsemblMetazoa"/>
        </authorList>
    </citation>
    <scope>IDENTIFICATION</scope>
</reference>
<protein>
    <recommendedName>
        <fullName evidence="24">Non-specific protein-tyrosine kinase</fullName>
    </recommendedName>
</protein>
<evidence type="ECO:0000256" key="14">
    <source>
        <dbReference type="ARBA" id="ARBA00047899"/>
    </source>
</evidence>
<dbReference type="InterPro" id="IPR055175">
    <property type="entry name" value="ACK/TNK-like_SAM"/>
</dbReference>
<evidence type="ECO:0000256" key="12">
    <source>
        <dbReference type="ARBA" id="ARBA00023137"/>
    </source>
</evidence>
<feature type="compositionally biased region" description="Polar residues" evidence="18">
    <location>
        <begin position="1164"/>
        <end position="1175"/>
    </location>
</feature>
<dbReference type="PROSITE" id="PS00107">
    <property type="entry name" value="PROTEIN_KINASE_ATP"/>
    <property type="match status" value="1"/>
</dbReference>
<evidence type="ECO:0000256" key="3">
    <source>
        <dbReference type="ARBA" id="ARBA00022443"/>
    </source>
</evidence>
<dbReference type="Pfam" id="PF22931">
    <property type="entry name" value="SAM_TNK"/>
    <property type="match status" value="1"/>
</dbReference>
<evidence type="ECO:0000313" key="22">
    <source>
        <dbReference type="EnsemblMetazoa" id="XP_038061181.1"/>
    </source>
</evidence>
<feature type="compositionally biased region" description="Basic and acidic residues" evidence="18">
    <location>
        <begin position="509"/>
        <end position="528"/>
    </location>
</feature>
<dbReference type="PROSITE" id="PS50002">
    <property type="entry name" value="SH3"/>
    <property type="match status" value="1"/>
</dbReference>
<dbReference type="InterPro" id="IPR036028">
    <property type="entry name" value="SH3-like_dom_sf"/>
</dbReference>
<feature type="region of interest" description="Disordered" evidence="18">
    <location>
        <begin position="1164"/>
        <end position="1201"/>
    </location>
</feature>
<evidence type="ECO:0000256" key="15">
    <source>
        <dbReference type="ARBA" id="ARBA00060742"/>
    </source>
</evidence>
<evidence type="ECO:0000256" key="8">
    <source>
        <dbReference type="ARBA" id="ARBA00022741"/>
    </source>
</evidence>
<dbReference type="PROSITE" id="PS50030">
    <property type="entry name" value="UBA"/>
    <property type="match status" value="1"/>
</dbReference>
<dbReference type="FunFam" id="3.30.200.20:FF:000107">
    <property type="entry name" value="Putative activated CDC42 kinase 1"/>
    <property type="match status" value="1"/>
</dbReference>
<dbReference type="GO" id="GO:0004713">
    <property type="term" value="F:protein tyrosine kinase activity"/>
    <property type="evidence" value="ECO:0007669"/>
    <property type="project" value="UniProtKB-KW"/>
</dbReference>
<feature type="binding site" evidence="17">
    <location>
        <position position="151"/>
    </location>
    <ligand>
        <name>ATP</name>
        <dbReference type="ChEBI" id="CHEBI:30616"/>
    </ligand>
</feature>
<keyword evidence="7" id="KW-0479">Metal-binding</keyword>
<keyword evidence="12" id="KW-0829">Tyrosine-protein kinase</keyword>
<dbReference type="GO" id="GO:0046872">
    <property type="term" value="F:metal ion binding"/>
    <property type="evidence" value="ECO:0007669"/>
    <property type="project" value="UniProtKB-KW"/>
</dbReference>
<dbReference type="Gene3D" id="3.30.200.20">
    <property type="entry name" value="Phosphorylase Kinase, domain 1"/>
    <property type="match status" value="1"/>
</dbReference>
<dbReference type="Pfam" id="PF07714">
    <property type="entry name" value="PK_Tyr_Ser-Thr"/>
    <property type="match status" value="1"/>
</dbReference>
<evidence type="ECO:0000256" key="16">
    <source>
        <dbReference type="PROSITE-ProRule" id="PRU00192"/>
    </source>
</evidence>
<feature type="compositionally biased region" description="Low complexity" evidence="18">
    <location>
        <begin position="848"/>
        <end position="858"/>
    </location>
</feature>
<dbReference type="Proteomes" id="UP000887568">
    <property type="component" value="Unplaced"/>
</dbReference>
<feature type="domain" description="Protein kinase" evidence="20">
    <location>
        <begin position="119"/>
        <end position="379"/>
    </location>
</feature>
<feature type="compositionally biased region" description="Polar residues" evidence="18">
    <location>
        <begin position="1128"/>
        <end position="1145"/>
    </location>
</feature>
<accession>A0A914ACI8</accession>
<feature type="domain" description="UBA" evidence="21">
    <location>
        <begin position="1245"/>
        <end position="1286"/>
    </location>
</feature>
<feature type="compositionally biased region" description="Basic and acidic residues" evidence="18">
    <location>
        <begin position="1002"/>
        <end position="1011"/>
    </location>
</feature>
<evidence type="ECO:0000256" key="5">
    <source>
        <dbReference type="ARBA" id="ARBA00022527"/>
    </source>
</evidence>
<proteinExistence type="inferred from homology"/>
<feature type="compositionally biased region" description="Polar residues" evidence="18">
    <location>
        <begin position="700"/>
        <end position="711"/>
    </location>
</feature>
<dbReference type="EnsemblMetazoa" id="XM_038205253.1">
    <property type="protein sequence ID" value="XP_038061181.1"/>
    <property type="gene ID" value="LOC119731944"/>
</dbReference>
<dbReference type="InterPro" id="IPR049587">
    <property type="entry name" value="TNK-like_SAM"/>
</dbReference>
<keyword evidence="9" id="KW-0418">Kinase</keyword>
<feature type="region of interest" description="Disordered" evidence="18">
    <location>
        <begin position="970"/>
        <end position="1024"/>
    </location>
</feature>
<keyword evidence="23" id="KW-1185">Reference proteome</keyword>
<evidence type="ECO:0000313" key="23">
    <source>
        <dbReference type="Proteomes" id="UP000887568"/>
    </source>
</evidence>
<keyword evidence="6" id="KW-0808">Transferase</keyword>
<dbReference type="SUPFAM" id="SSF56112">
    <property type="entry name" value="Protein kinase-like (PK-like)"/>
    <property type="match status" value="1"/>
</dbReference>
<feature type="region of interest" description="Disordered" evidence="18">
    <location>
        <begin position="1044"/>
        <end position="1078"/>
    </location>
</feature>
<dbReference type="GO" id="GO:0030136">
    <property type="term" value="C:clathrin-coated vesicle"/>
    <property type="evidence" value="ECO:0007669"/>
    <property type="project" value="UniProtKB-SubCell"/>
</dbReference>
<feature type="compositionally biased region" description="Polar residues" evidence="18">
    <location>
        <begin position="529"/>
        <end position="543"/>
    </location>
</feature>
<feature type="region of interest" description="Disordered" evidence="18">
    <location>
        <begin position="841"/>
        <end position="889"/>
    </location>
</feature>
<dbReference type="InterPro" id="IPR017441">
    <property type="entry name" value="Protein_kinase_ATP_BS"/>
</dbReference>
<evidence type="ECO:0008006" key="24">
    <source>
        <dbReference type="Google" id="ProtNLM"/>
    </source>
</evidence>
<dbReference type="CDD" id="cd09539">
    <property type="entry name" value="SAM_TNK-like"/>
    <property type="match status" value="1"/>
</dbReference>
<dbReference type="GeneID" id="119731944"/>
<dbReference type="Gene3D" id="1.10.510.10">
    <property type="entry name" value="Transferase(Phosphotransferase) domain 1"/>
    <property type="match status" value="1"/>
</dbReference>
<evidence type="ECO:0000256" key="9">
    <source>
        <dbReference type="ARBA" id="ARBA00022777"/>
    </source>
</evidence>
<dbReference type="InterPro" id="IPR015116">
    <property type="entry name" value="Cdc42-bd-like"/>
</dbReference>
<evidence type="ECO:0000256" key="10">
    <source>
        <dbReference type="ARBA" id="ARBA00022840"/>
    </source>
</evidence>
<evidence type="ECO:0000256" key="1">
    <source>
        <dbReference type="ARBA" id="ARBA00001946"/>
    </source>
</evidence>
<keyword evidence="10 17" id="KW-0067">ATP-binding</keyword>
<comment type="subcellular location">
    <subcellularLocation>
        <location evidence="2">Cytoplasmic vesicle</location>
        <location evidence="2">Clathrin-coated vesicle</location>
    </subcellularLocation>
</comment>
<dbReference type="PROSITE" id="PS50011">
    <property type="entry name" value="PROTEIN_KINASE_DOM"/>
    <property type="match status" value="1"/>
</dbReference>
<dbReference type="PROSITE" id="PS00109">
    <property type="entry name" value="PROTEIN_KINASE_TYR"/>
    <property type="match status" value="1"/>
</dbReference>
<evidence type="ECO:0000256" key="4">
    <source>
        <dbReference type="ARBA" id="ARBA00022490"/>
    </source>
</evidence>
<feature type="region of interest" description="Disordered" evidence="18">
    <location>
        <begin position="1108"/>
        <end position="1145"/>
    </location>
</feature>
<keyword evidence="5" id="KW-0723">Serine/threonine-protein kinase</keyword>
<comment type="similarity">
    <text evidence="15">Belongs to the protein kinase superfamily. Tyr protein kinase family.</text>
</comment>
<dbReference type="InterPro" id="IPR008266">
    <property type="entry name" value="Tyr_kinase_AS"/>
</dbReference>
<dbReference type="OMA" id="VPYAWCA"/>
<dbReference type="CDD" id="cd05040">
    <property type="entry name" value="PTKc_Ack_like"/>
    <property type="match status" value="1"/>
</dbReference>
<dbReference type="InterPro" id="IPR001245">
    <property type="entry name" value="Ser-Thr/Tyr_kinase_cat_dom"/>
</dbReference>
<keyword evidence="4" id="KW-0963">Cytoplasm</keyword>
<feature type="compositionally biased region" description="Low complexity" evidence="18">
    <location>
        <begin position="1052"/>
        <end position="1068"/>
    </location>
</feature>
<evidence type="ECO:0000256" key="6">
    <source>
        <dbReference type="ARBA" id="ARBA00022679"/>
    </source>
</evidence>
<keyword evidence="8 17" id="KW-0547">Nucleotide-binding</keyword>
<dbReference type="InterPro" id="IPR050198">
    <property type="entry name" value="Non-receptor_tyrosine_kinases"/>
</dbReference>
<evidence type="ECO:0000256" key="17">
    <source>
        <dbReference type="PROSITE-ProRule" id="PRU10141"/>
    </source>
</evidence>
<keyword evidence="13" id="KW-0968">Cytoplasmic vesicle</keyword>
<evidence type="ECO:0000259" key="20">
    <source>
        <dbReference type="PROSITE" id="PS50011"/>
    </source>
</evidence>
<dbReference type="RefSeq" id="XP_038061181.1">
    <property type="nucleotide sequence ID" value="XM_038205253.1"/>
</dbReference>
<dbReference type="Pfam" id="PF09027">
    <property type="entry name" value="GTPase_binding"/>
    <property type="match status" value="1"/>
</dbReference>
<dbReference type="InterPro" id="IPR015940">
    <property type="entry name" value="UBA"/>
</dbReference>
<dbReference type="FunFam" id="1.10.510.10:FF:000080">
    <property type="entry name" value="Putative activated CDC42 kinase 1"/>
    <property type="match status" value="1"/>
</dbReference>
<dbReference type="InterPro" id="IPR037085">
    <property type="entry name" value="Cdc42-bd-like_dom_sf"/>
</dbReference>
<evidence type="ECO:0000256" key="18">
    <source>
        <dbReference type="SAM" id="MobiDB-lite"/>
    </source>
</evidence>
<dbReference type="GO" id="GO:0005524">
    <property type="term" value="F:ATP binding"/>
    <property type="evidence" value="ECO:0007669"/>
    <property type="project" value="UniProtKB-UniRule"/>
</dbReference>
<dbReference type="OrthoDB" id="635774at2759"/>
<evidence type="ECO:0000256" key="7">
    <source>
        <dbReference type="ARBA" id="ARBA00022723"/>
    </source>
</evidence>
<evidence type="ECO:0000259" key="19">
    <source>
        <dbReference type="PROSITE" id="PS50002"/>
    </source>
</evidence>
<organism evidence="22 23">
    <name type="scientific">Patiria miniata</name>
    <name type="common">Bat star</name>
    <name type="synonym">Asterina miniata</name>
    <dbReference type="NCBI Taxonomy" id="46514"/>
    <lineage>
        <taxon>Eukaryota</taxon>
        <taxon>Metazoa</taxon>
        <taxon>Echinodermata</taxon>
        <taxon>Eleutherozoa</taxon>
        <taxon>Asterozoa</taxon>
        <taxon>Asteroidea</taxon>
        <taxon>Valvatacea</taxon>
        <taxon>Valvatida</taxon>
        <taxon>Asterinidae</taxon>
        <taxon>Patiria</taxon>
    </lineage>
</organism>
<feature type="domain" description="SH3" evidence="19">
    <location>
        <begin position="381"/>
        <end position="443"/>
    </location>
</feature>
<feature type="region of interest" description="Disordered" evidence="18">
    <location>
        <begin position="700"/>
        <end position="742"/>
    </location>
</feature>
<feature type="compositionally biased region" description="Basic and acidic residues" evidence="18">
    <location>
        <begin position="877"/>
        <end position="889"/>
    </location>
</feature>
<feature type="compositionally biased region" description="Basic and acidic residues" evidence="18">
    <location>
        <begin position="1177"/>
        <end position="1199"/>
    </location>
</feature>
<dbReference type="InterPro" id="IPR001452">
    <property type="entry name" value="SH3_domain"/>
</dbReference>
<dbReference type="Gene3D" id="4.10.680.10">
    <property type="entry name" value="Cdc42-like binding domain"/>
    <property type="match status" value="1"/>
</dbReference>
<dbReference type="SMART" id="SM00219">
    <property type="entry name" value="TyrKc"/>
    <property type="match status" value="1"/>
</dbReference>
<comment type="cofactor">
    <cofactor evidence="1">
        <name>Mg(2+)</name>
        <dbReference type="ChEBI" id="CHEBI:18420"/>
    </cofactor>
</comment>
<sequence length="1287" mass="144244">MEETENLDWLKELLEETQLQQFFSSIHENLHLSRLEHFDYVKSDDLEKIGMGRPAVRRLMDAVKRRRRRTFLGRVLNRKEGNTPAAKLKVTTKPLAPESQTASSTLKHSLTCLIGETELTLHEKLGDGSFGVVRRGLWTTPGHRQIDVAVKCLRSDAVRQAGFFEDFIKEINSMHLLDHTNLIRLYGVVIGTPLMMVTELAPLGALVDQLRNNPDNFLIAMLCEYTIQIASGMEYLESKHFLHRDLAARNILLCSNDKIKIGDFGLMRALPVTETYYVMTEHKKVPYAWCAPESLKTRHFSHASDVWMFGVTLWEIFTFGEEPWLGYNGAQILHKIDKDGERLPKPERSPSSIYELMEQCWHQSPTIRPNFTTLKQRLIQIRPTDLKAQQQTNADQPDKVQMEVGDVITVMDGRPENTWWWGQNRRTKQLGYFQRRYVIPLSGSLKQNDISLPLTDSMIHTGHAGVDGGETWGHPDVIDEVYRIPMEPIDQFGEGPEFSDSKPALLLSDRSKSSSRDKDSSAKRDKATRSSSRSMQLPQAKQTKNQEGEIRAGSSVFYVRASPDADRTQKDTELLIDFSDASSGSAGTSRGVIESSSQSLALLDMSLPSFASAGALQQIPTPLNPVPTSELASGDLFKTTTTTTSKQESVSKFNEEYGRPVKKTNPFESYRSHGSDPSSRHIGQHLYDDVAVDPVREITKSNSDQVTSSRPSLDKSKQQRFKLAQTDVTSQGTGAAASFGRGPHLYDPVPAEISQTPVVSKPENWVHFYDEVPKENDECKSKAGHEVPQMISPMSSAFRKPVQPVHHYSPVAEEASIPGNGTKQFSATITFEKKLSKQEISLSRQDDSSQFQTDTQISKLSHQKDVTNSSDRAPLIRNEHGGVKDDPKQGKLVGKVLKSEDHLMLLNFPSKGKQDEGDFDSDIEKPVLPPRAPATGQQLVGKRAGRKLDRTERKSDPLLLNLKSKHEWVRQKSQEESLSCPIFSSDSKQSKDFKPPLPPRKLTPDLSDHARHFSAPGEEGKSKIYPIMRDGVKLSHTHYFLLPPKPSGIFQPPDDTSSPPSSPCSNEPPVSPSFGIRAPTTAHIRPIMRDGRQASDTHYVVTPGRNTVFTDSLESCNPPLSDREFKRTQSLSRHQPTPRSVANKTTLSQNALDLSTLNPILPQTSSKTVHYTRTGNTHHEYSNRPEYSTRPDHLKRPTEDSDLMASETKSSALEKIRRVQSEVHGVTMEECRNALIGNAWSVDATIHELKIEQLFQLGNVTRDRCESLLSSLDWNLQLASSVLLDQS</sequence>
<evidence type="ECO:0000256" key="13">
    <source>
        <dbReference type="ARBA" id="ARBA00023329"/>
    </source>
</evidence>
<dbReference type="SUPFAM" id="SSF50044">
    <property type="entry name" value="SH3-domain"/>
    <property type="match status" value="1"/>
</dbReference>
<dbReference type="InterPro" id="IPR000719">
    <property type="entry name" value="Prot_kinase_dom"/>
</dbReference>
<name>A0A914ACI8_PATMI</name>
<dbReference type="InterPro" id="IPR020635">
    <property type="entry name" value="Tyr_kinase_cat_dom"/>
</dbReference>
<evidence type="ECO:0000256" key="2">
    <source>
        <dbReference type="ARBA" id="ARBA00004132"/>
    </source>
</evidence>
<feature type="region of interest" description="Disordered" evidence="18">
    <location>
        <begin position="489"/>
        <end position="549"/>
    </location>
</feature>